<comment type="caution">
    <text evidence="7">The sequence shown here is derived from an EMBL/GenBank/DDBJ whole genome shotgun (WGS) entry which is preliminary data.</text>
</comment>
<reference evidence="7 8" key="1">
    <citation type="submission" date="2024-09" db="EMBL/GenBank/DDBJ databases">
        <title>Rethinking Asexuality: The Enigmatic Case of Functional Sexual Genes in Lepraria (Stereocaulaceae).</title>
        <authorList>
            <person name="Doellman M."/>
            <person name="Sun Y."/>
            <person name="Barcenas-Pena A."/>
            <person name="Lumbsch H.T."/>
            <person name="Grewe F."/>
        </authorList>
    </citation>
    <scope>NUCLEOTIDE SEQUENCE [LARGE SCALE GENOMIC DNA]</scope>
    <source>
        <strain evidence="7 8">Grewe 0041</strain>
    </source>
</reference>
<comment type="similarity">
    <text evidence="1">Belongs to the paxM FAD-dependent monooxygenase family.</text>
</comment>
<protein>
    <recommendedName>
        <fullName evidence="6">FAD-binding domain-containing protein</fullName>
    </recommendedName>
</protein>
<evidence type="ECO:0000256" key="2">
    <source>
        <dbReference type="ARBA" id="ARBA00022630"/>
    </source>
</evidence>
<dbReference type="PANTHER" id="PTHR13789">
    <property type="entry name" value="MONOOXYGENASE"/>
    <property type="match status" value="1"/>
</dbReference>
<evidence type="ECO:0000256" key="1">
    <source>
        <dbReference type="ARBA" id="ARBA00007992"/>
    </source>
</evidence>
<keyword evidence="5" id="KW-0503">Monooxygenase</keyword>
<dbReference type="Proteomes" id="UP001590951">
    <property type="component" value="Unassembled WGS sequence"/>
</dbReference>
<evidence type="ECO:0000259" key="6">
    <source>
        <dbReference type="Pfam" id="PF01494"/>
    </source>
</evidence>
<organism evidence="7 8">
    <name type="scientific">Lepraria finkii</name>
    <dbReference type="NCBI Taxonomy" id="1340010"/>
    <lineage>
        <taxon>Eukaryota</taxon>
        <taxon>Fungi</taxon>
        <taxon>Dikarya</taxon>
        <taxon>Ascomycota</taxon>
        <taxon>Pezizomycotina</taxon>
        <taxon>Lecanoromycetes</taxon>
        <taxon>OSLEUM clade</taxon>
        <taxon>Lecanoromycetidae</taxon>
        <taxon>Lecanorales</taxon>
        <taxon>Lecanorineae</taxon>
        <taxon>Stereocaulaceae</taxon>
        <taxon>Lepraria</taxon>
    </lineage>
</organism>
<dbReference type="PANTHER" id="PTHR13789:SF261">
    <property type="entry name" value="HYDROXYLASE, PUTATIVE (AFU_ORTHOLOGUE AFUA_7G00590)-RELATED"/>
    <property type="match status" value="1"/>
</dbReference>
<gene>
    <name evidence="7" type="ORF">ABVK25_007507</name>
</gene>
<proteinExistence type="inferred from homology"/>
<keyword evidence="8" id="KW-1185">Reference proteome</keyword>
<evidence type="ECO:0000313" key="8">
    <source>
        <dbReference type="Proteomes" id="UP001590951"/>
    </source>
</evidence>
<dbReference type="EMBL" id="JBHFEH010000028">
    <property type="protein sequence ID" value="KAL2052348.1"/>
    <property type="molecule type" value="Genomic_DNA"/>
</dbReference>
<keyword evidence="2" id="KW-0285">Flavoprotein</keyword>
<accession>A0ABR4B384</accession>
<feature type="domain" description="FAD-binding" evidence="6">
    <location>
        <begin position="114"/>
        <end position="180"/>
    </location>
</feature>
<evidence type="ECO:0000313" key="7">
    <source>
        <dbReference type="EMBL" id="KAL2052348.1"/>
    </source>
</evidence>
<dbReference type="InterPro" id="IPR036188">
    <property type="entry name" value="FAD/NAD-bd_sf"/>
</dbReference>
<dbReference type="SUPFAM" id="SSF51905">
    <property type="entry name" value="FAD/NAD(P)-binding domain"/>
    <property type="match status" value="1"/>
</dbReference>
<name>A0ABR4B384_9LECA</name>
<evidence type="ECO:0000256" key="4">
    <source>
        <dbReference type="ARBA" id="ARBA00023002"/>
    </source>
</evidence>
<dbReference type="Gene3D" id="3.50.50.60">
    <property type="entry name" value="FAD/NAD(P)-binding domain"/>
    <property type="match status" value="1"/>
</dbReference>
<evidence type="ECO:0000256" key="3">
    <source>
        <dbReference type="ARBA" id="ARBA00022827"/>
    </source>
</evidence>
<evidence type="ECO:0000256" key="5">
    <source>
        <dbReference type="ARBA" id="ARBA00023033"/>
    </source>
</evidence>
<dbReference type="Pfam" id="PF01494">
    <property type="entry name" value="FAD_binding_3"/>
    <property type="match status" value="1"/>
</dbReference>
<dbReference type="InterPro" id="IPR002938">
    <property type="entry name" value="FAD-bd"/>
</dbReference>
<dbReference type="InterPro" id="IPR050493">
    <property type="entry name" value="FAD-dep_Monooxygenase_BioMet"/>
</dbReference>
<sequence length="189" mass="20921">MSGVKVTAIDVEKTAIVLEDGARISVDLVIGADGVHFNVTCTHPKELSDNKETLDNDDDDAAAIAYNQKASFSTVQSIYSDFDPVARQLLELPDPDGFRIWKLVDMDDIPNWSSTDTALLGDACHPVSPFGFPGTSMAIEDALTLSTLLPVDILVGREVEEQLRIYQEIRKPRVDRVREQARKHARGER</sequence>
<keyword evidence="4" id="KW-0560">Oxidoreductase</keyword>
<keyword evidence="3" id="KW-0274">FAD</keyword>